<dbReference type="Proteomes" id="UP000243924">
    <property type="component" value="Chromosome I"/>
</dbReference>
<protein>
    <recommendedName>
        <fullName evidence="2">DUF7933 domain-containing protein</fullName>
    </recommendedName>
</protein>
<gene>
    <name evidence="3" type="ORF">SAMN05216210_2000</name>
</gene>
<dbReference type="EMBL" id="LT629787">
    <property type="protein sequence ID" value="SDU13940.1"/>
    <property type="molecule type" value="Genomic_DNA"/>
</dbReference>
<keyword evidence="4" id="KW-1185">Reference proteome</keyword>
<evidence type="ECO:0000259" key="2">
    <source>
        <dbReference type="Pfam" id="PF25564"/>
    </source>
</evidence>
<dbReference type="InterPro" id="IPR057693">
    <property type="entry name" value="DUF7933"/>
</dbReference>
<dbReference type="RefSeq" id="WP_157719169.1">
    <property type="nucleotide sequence ID" value="NZ_LT629787.1"/>
</dbReference>
<reference evidence="4" key="1">
    <citation type="submission" date="2016-10" db="EMBL/GenBank/DDBJ databases">
        <authorList>
            <person name="Varghese N."/>
            <person name="Submissions S."/>
        </authorList>
    </citation>
    <scope>NUCLEOTIDE SEQUENCE [LARGE SCALE GENOMIC DNA]</scope>
    <source>
        <strain evidence="4">CECT 8338</strain>
    </source>
</reference>
<keyword evidence="1" id="KW-0472">Membrane</keyword>
<evidence type="ECO:0000313" key="4">
    <source>
        <dbReference type="Proteomes" id="UP000243924"/>
    </source>
</evidence>
<keyword evidence="1" id="KW-0812">Transmembrane</keyword>
<evidence type="ECO:0000313" key="3">
    <source>
        <dbReference type="EMBL" id="SDU13940.1"/>
    </source>
</evidence>
<feature type="domain" description="DUF7933" evidence="2">
    <location>
        <begin position="259"/>
        <end position="380"/>
    </location>
</feature>
<evidence type="ECO:0000256" key="1">
    <source>
        <dbReference type="SAM" id="Phobius"/>
    </source>
</evidence>
<keyword evidence="1" id="KW-1133">Transmembrane helix</keyword>
<feature type="domain" description="DUF7933" evidence="2">
    <location>
        <begin position="127"/>
        <end position="252"/>
    </location>
</feature>
<dbReference type="OrthoDB" id="9773411at2"/>
<name>A0A1H2G352_9GAMM</name>
<feature type="domain" description="DUF7933" evidence="2">
    <location>
        <begin position="2"/>
        <end position="122"/>
    </location>
</feature>
<dbReference type="Pfam" id="PF25564">
    <property type="entry name" value="DUF7933"/>
    <property type="match status" value="3"/>
</dbReference>
<dbReference type="AlphaFoldDB" id="A0A1H2G352"/>
<organism evidence="3 4">
    <name type="scientific">Halopseudomonas salegens</name>
    <dbReference type="NCBI Taxonomy" id="1434072"/>
    <lineage>
        <taxon>Bacteria</taxon>
        <taxon>Pseudomonadati</taxon>
        <taxon>Pseudomonadota</taxon>
        <taxon>Gammaproteobacteria</taxon>
        <taxon>Pseudomonadales</taxon>
        <taxon>Pseudomonadaceae</taxon>
        <taxon>Halopseudomonas</taxon>
    </lineage>
</organism>
<dbReference type="STRING" id="1434072.SAMN05216210_2000"/>
<proteinExistence type="predicted"/>
<feature type="transmembrane region" description="Helical" evidence="1">
    <location>
        <begin position="394"/>
        <end position="411"/>
    </location>
</feature>
<accession>A0A1H2G352</accession>
<sequence>MPTFSKTFAPEVITPGSISRLTFSIDNTAEPLPAESLEFTDNLPAGVTIAGVPSVSNSCAGTVTASGGSTAITLLSGSVGANDSCQVAVDVTASTPGIYTNVSGDLTSTAGNSGSATDDLEVTRLAISKGFIDDPVSAGGMVTLRFTLENFTSSAVTSLAFTDDLDATLTGLAAQGLPLADVCGAGSQVSGTSLLTLTGGSLPASGSCTIDITLQVPAGAPPGDYPNITSNLSGIVGGVPTDAPPASDDLQVTVLPLPPGFTKSFSPATVNAGVASTLTFTIDNSAGILPVTGLSFTDNLPAGLVVATPSNSSTTCTGGTLTTVPGSATVAYTGGTVAAGGTCVILVDVSANTPAIYNSISGELATSSGSSGIASATLTVVLAAGAIMNVPTTSSWSLLMLVMLLAVSALWRRQINPSFRL</sequence>